<dbReference type="Proteomes" id="UP000838878">
    <property type="component" value="Chromosome 4"/>
</dbReference>
<dbReference type="InterPro" id="IPR038441">
    <property type="entry name" value="THAP_Znf_sf"/>
</dbReference>
<evidence type="ECO:0000256" key="5">
    <source>
        <dbReference type="PROSITE-ProRule" id="PRU00309"/>
    </source>
</evidence>
<keyword evidence="8" id="KW-1185">Reference proteome</keyword>
<dbReference type="GO" id="GO:0003677">
    <property type="term" value="F:DNA binding"/>
    <property type="evidence" value="ECO:0007669"/>
    <property type="project" value="UniProtKB-UniRule"/>
</dbReference>
<dbReference type="AlphaFoldDB" id="A0A8J9V1H5"/>
<evidence type="ECO:0000313" key="7">
    <source>
        <dbReference type="EMBL" id="CAH0723497.1"/>
    </source>
</evidence>
<evidence type="ECO:0000256" key="3">
    <source>
        <dbReference type="ARBA" id="ARBA00022833"/>
    </source>
</evidence>
<dbReference type="EMBL" id="OV170224">
    <property type="protein sequence ID" value="CAH0723497.1"/>
    <property type="molecule type" value="Genomic_DNA"/>
</dbReference>
<dbReference type="SMART" id="SM00692">
    <property type="entry name" value="DM3"/>
    <property type="match status" value="1"/>
</dbReference>
<dbReference type="GO" id="GO:0008270">
    <property type="term" value="F:zinc ion binding"/>
    <property type="evidence" value="ECO:0007669"/>
    <property type="project" value="UniProtKB-KW"/>
</dbReference>
<organism evidence="7 8">
    <name type="scientific">Brenthis ino</name>
    <name type="common">lesser marbled fritillary</name>
    <dbReference type="NCBI Taxonomy" id="405034"/>
    <lineage>
        <taxon>Eukaryota</taxon>
        <taxon>Metazoa</taxon>
        <taxon>Ecdysozoa</taxon>
        <taxon>Arthropoda</taxon>
        <taxon>Hexapoda</taxon>
        <taxon>Insecta</taxon>
        <taxon>Pterygota</taxon>
        <taxon>Neoptera</taxon>
        <taxon>Endopterygota</taxon>
        <taxon>Lepidoptera</taxon>
        <taxon>Glossata</taxon>
        <taxon>Ditrysia</taxon>
        <taxon>Papilionoidea</taxon>
        <taxon>Nymphalidae</taxon>
        <taxon>Heliconiinae</taxon>
        <taxon>Argynnini</taxon>
        <taxon>Brenthis</taxon>
    </lineage>
</organism>
<dbReference type="PANTHER" id="PTHR46927">
    <property type="entry name" value="AGAP005574-PA"/>
    <property type="match status" value="1"/>
</dbReference>
<keyword evidence="3" id="KW-0862">Zinc</keyword>
<dbReference type="Gene3D" id="6.20.210.20">
    <property type="entry name" value="THAP domain"/>
    <property type="match status" value="1"/>
</dbReference>
<evidence type="ECO:0000256" key="4">
    <source>
        <dbReference type="ARBA" id="ARBA00023125"/>
    </source>
</evidence>
<dbReference type="SMART" id="SM00980">
    <property type="entry name" value="THAP"/>
    <property type="match status" value="1"/>
</dbReference>
<dbReference type="InterPro" id="IPR006612">
    <property type="entry name" value="THAP_Znf"/>
</dbReference>
<dbReference type="OrthoDB" id="5982876at2759"/>
<feature type="non-terminal residue" evidence="7">
    <location>
        <position position="163"/>
    </location>
</feature>
<keyword evidence="2 5" id="KW-0863">Zinc-finger</keyword>
<dbReference type="SUPFAM" id="SSF57716">
    <property type="entry name" value="Glucocorticoid receptor-like (DNA-binding domain)"/>
    <property type="match status" value="1"/>
</dbReference>
<sequence length="163" mass="18881">MSCCAVFCPSRTTKGGVKDPELSFHTFPKCPEIRDQWIKAVRRKNWEPTKYSRLCSKHFEESSFVTGLSIKKLKTDAIPVIFEGYPSYYQPIVAKKRKQKSENLELTPRKRKRIKASSVKTEDLPTTPRRAMKVLTSLSKARTTALRHLRLVKTLRVSKRRIT</sequence>
<dbReference type="Pfam" id="PF05485">
    <property type="entry name" value="THAP"/>
    <property type="match status" value="1"/>
</dbReference>
<proteinExistence type="predicted"/>
<dbReference type="PROSITE" id="PS50950">
    <property type="entry name" value="ZF_THAP"/>
    <property type="match status" value="1"/>
</dbReference>
<gene>
    <name evidence="7" type="ORF">BINO364_LOCUS9324</name>
</gene>
<keyword evidence="1" id="KW-0479">Metal-binding</keyword>
<accession>A0A8J9V1H5</accession>
<name>A0A8J9V1H5_9NEOP</name>
<evidence type="ECO:0000313" key="8">
    <source>
        <dbReference type="Proteomes" id="UP000838878"/>
    </source>
</evidence>
<evidence type="ECO:0000256" key="2">
    <source>
        <dbReference type="ARBA" id="ARBA00022771"/>
    </source>
</evidence>
<protein>
    <recommendedName>
        <fullName evidence="6">THAP-type domain-containing protein</fullName>
    </recommendedName>
</protein>
<evidence type="ECO:0000256" key="1">
    <source>
        <dbReference type="ARBA" id="ARBA00022723"/>
    </source>
</evidence>
<evidence type="ECO:0000259" key="6">
    <source>
        <dbReference type="PROSITE" id="PS50950"/>
    </source>
</evidence>
<feature type="domain" description="THAP-type" evidence="6">
    <location>
        <begin position="1"/>
        <end position="82"/>
    </location>
</feature>
<dbReference type="InterPro" id="IPR052224">
    <property type="entry name" value="THAP_domain_protein"/>
</dbReference>
<reference evidence="7" key="1">
    <citation type="submission" date="2021-12" db="EMBL/GenBank/DDBJ databases">
        <authorList>
            <person name="Martin H S."/>
        </authorList>
    </citation>
    <scope>NUCLEOTIDE SEQUENCE</scope>
</reference>
<keyword evidence="4 5" id="KW-0238">DNA-binding</keyword>
<dbReference type="PANTHER" id="PTHR46927:SF3">
    <property type="entry name" value="THAP-TYPE DOMAIN-CONTAINING PROTEIN"/>
    <property type="match status" value="1"/>
</dbReference>